<dbReference type="Proteomes" id="UP000199317">
    <property type="component" value="Unassembled WGS sequence"/>
</dbReference>
<dbReference type="PANTHER" id="PTHR43397">
    <property type="entry name" value="ERGOTHIONEINE BIOSYNTHESIS PROTEIN 1"/>
    <property type="match status" value="1"/>
</dbReference>
<dbReference type="AlphaFoldDB" id="A0A1H0M198"/>
<accession>A0A1H0M198</accession>
<dbReference type="PANTHER" id="PTHR43397:SF1">
    <property type="entry name" value="ERGOTHIONEINE BIOSYNTHESIS PROTEIN 1"/>
    <property type="match status" value="1"/>
</dbReference>
<organism evidence="4 5">
    <name type="scientific">Paracidovorax cattleyae</name>
    <dbReference type="NCBI Taxonomy" id="80868"/>
    <lineage>
        <taxon>Bacteria</taxon>
        <taxon>Pseudomonadati</taxon>
        <taxon>Pseudomonadota</taxon>
        <taxon>Betaproteobacteria</taxon>
        <taxon>Burkholderiales</taxon>
        <taxon>Comamonadaceae</taxon>
        <taxon>Paracidovorax</taxon>
    </lineage>
</organism>
<dbReference type="OrthoDB" id="5289726at2"/>
<keyword evidence="2 4" id="KW-0808">Transferase</keyword>
<dbReference type="Pfam" id="PF10017">
    <property type="entry name" value="Methyltransf_33"/>
    <property type="match status" value="1"/>
</dbReference>
<dbReference type="RefSeq" id="WP_092832274.1">
    <property type="nucleotide sequence ID" value="NZ_CP028290.1"/>
</dbReference>
<reference evidence="5" key="1">
    <citation type="submission" date="2016-10" db="EMBL/GenBank/DDBJ databases">
        <authorList>
            <person name="Varghese N."/>
            <person name="Submissions S."/>
        </authorList>
    </citation>
    <scope>NUCLEOTIDE SEQUENCE [LARGE SCALE GENOMIC DNA]</scope>
    <source>
        <strain evidence="5">DSM 17101</strain>
    </source>
</reference>
<dbReference type="InterPro" id="IPR035094">
    <property type="entry name" value="EgtD"/>
</dbReference>
<evidence type="ECO:0000313" key="4">
    <source>
        <dbReference type="EMBL" id="SDO74219.1"/>
    </source>
</evidence>
<dbReference type="Gene3D" id="3.40.50.150">
    <property type="entry name" value="Vaccinia Virus protein VP39"/>
    <property type="match status" value="1"/>
</dbReference>
<dbReference type="GO" id="GO:0008168">
    <property type="term" value="F:methyltransferase activity"/>
    <property type="evidence" value="ECO:0007669"/>
    <property type="project" value="UniProtKB-KW"/>
</dbReference>
<dbReference type="InterPro" id="IPR051128">
    <property type="entry name" value="EgtD_Methyltrsf_superfamily"/>
</dbReference>
<protein>
    <submittedName>
        <fullName evidence="4">Dimethylhistidine N-methyltransferase</fullName>
    </submittedName>
</protein>
<keyword evidence="5" id="KW-1185">Reference proteome</keyword>
<name>A0A1H0M198_9BURK</name>
<proteinExistence type="predicted"/>
<sequence length="312" mass="34668">MNAHALQQSESAHADIIPGLLRHPACISPKYFYDERGSELFEEITRLPEYYPTRTEQAVMARHGEDIAQAAGAVETVIELGAGNCEKVQPLCRLLRPQRFVGVDISADFLRGAVTRLQEALPWLLAEAVAGDLTQPVVLPHDIPRARRLVFYPGSSIGNFDPPQALALLSRMRGLVDRDGGVLVGFDLPKDVAVLEAAYDDAAGVTAAFNRNALEHVNRLIGSDFVAQDWEHRAFFDRRLSRIEMHLETPRGAQVRWPGGGRVFAPGERIHTENSYKYTLPAFQALLARAGFSRARVWTDERGWFAVAYAQP</sequence>
<evidence type="ECO:0000256" key="1">
    <source>
        <dbReference type="ARBA" id="ARBA00022603"/>
    </source>
</evidence>
<keyword evidence="1 4" id="KW-0489">Methyltransferase</keyword>
<dbReference type="InterPro" id="IPR017804">
    <property type="entry name" value="MeTrfase_EgtD-like"/>
</dbReference>
<dbReference type="PIRSF" id="PIRSF018005">
    <property type="entry name" value="UCP018005"/>
    <property type="match status" value="1"/>
</dbReference>
<evidence type="ECO:0000256" key="2">
    <source>
        <dbReference type="ARBA" id="ARBA00022679"/>
    </source>
</evidence>
<dbReference type="InterPro" id="IPR019257">
    <property type="entry name" value="MeTrfase_dom"/>
</dbReference>
<feature type="domain" description="Histidine-specific methyltransferase SAM-dependent" evidence="3">
    <location>
        <begin position="14"/>
        <end position="311"/>
    </location>
</feature>
<evidence type="ECO:0000259" key="3">
    <source>
        <dbReference type="Pfam" id="PF10017"/>
    </source>
</evidence>
<dbReference type="SUPFAM" id="SSF53335">
    <property type="entry name" value="S-adenosyl-L-methionine-dependent methyltransferases"/>
    <property type="match status" value="1"/>
</dbReference>
<dbReference type="NCBIfam" id="TIGR03438">
    <property type="entry name" value="egtD_ergothio"/>
    <property type="match status" value="1"/>
</dbReference>
<dbReference type="EMBL" id="FNJL01000003">
    <property type="protein sequence ID" value="SDO74219.1"/>
    <property type="molecule type" value="Genomic_DNA"/>
</dbReference>
<dbReference type="InterPro" id="IPR029063">
    <property type="entry name" value="SAM-dependent_MTases_sf"/>
</dbReference>
<gene>
    <name evidence="4" type="ORF">SAMN04489708_10379</name>
</gene>
<evidence type="ECO:0000313" key="5">
    <source>
        <dbReference type="Proteomes" id="UP000199317"/>
    </source>
</evidence>
<dbReference type="GO" id="GO:0032259">
    <property type="term" value="P:methylation"/>
    <property type="evidence" value="ECO:0007669"/>
    <property type="project" value="UniProtKB-KW"/>
</dbReference>